<gene>
    <name evidence="2" type="ORF">CPBP_00685</name>
</gene>
<dbReference type="AlphaFoldDB" id="A0A7L9RTK0"/>
<dbReference type="InterPro" id="IPR011250">
    <property type="entry name" value="OMP/PagP_B-barrel"/>
</dbReference>
<dbReference type="RefSeq" id="WP_350331471.1">
    <property type="nucleotide sequence ID" value="NZ_CP054719.1"/>
</dbReference>
<evidence type="ECO:0008006" key="4">
    <source>
        <dbReference type="Google" id="ProtNLM"/>
    </source>
</evidence>
<dbReference type="EMBL" id="CP054719">
    <property type="protein sequence ID" value="QOL19914.1"/>
    <property type="molecule type" value="Genomic_DNA"/>
</dbReference>
<protein>
    <recommendedName>
        <fullName evidence="4">Outer membrane protein beta-barrel domain-containing protein</fullName>
    </recommendedName>
</protein>
<evidence type="ECO:0000313" key="3">
    <source>
        <dbReference type="Proteomes" id="UP000594001"/>
    </source>
</evidence>
<proteinExistence type="predicted"/>
<keyword evidence="1" id="KW-0732">Signal</keyword>
<evidence type="ECO:0000256" key="1">
    <source>
        <dbReference type="SAM" id="SignalP"/>
    </source>
</evidence>
<evidence type="ECO:0000313" key="2">
    <source>
        <dbReference type="EMBL" id="QOL19914.1"/>
    </source>
</evidence>
<dbReference type="Proteomes" id="UP000594001">
    <property type="component" value="Chromosome"/>
</dbReference>
<dbReference type="SUPFAM" id="SSF56925">
    <property type="entry name" value="OMPA-like"/>
    <property type="match status" value="1"/>
</dbReference>
<organism evidence="2 3">
    <name type="scientific">Candidatus Bodocaedibacter vickermanii</name>
    <dbReference type="NCBI Taxonomy" id="2741701"/>
    <lineage>
        <taxon>Bacteria</taxon>
        <taxon>Pseudomonadati</taxon>
        <taxon>Pseudomonadota</taxon>
        <taxon>Alphaproteobacteria</taxon>
        <taxon>Holosporales</taxon>
        <taxon>Candidatus Paracaedibacteraceae</taxon>
        <taxon>Candidatus Bodocaedibacter</taxon>
    </lineage>
</organism>
<dbReference type="Gene3D" id="2.40.160.20">
    <property type="match status" value="1"/>
</dbReference>
<feature type="chain" id="PRO_5032379785" description="Outer membrane protein beta-barrel domain-containing protein" evidence="1">
    <location>
        <begin position="20"/>
        <end position="203"/>
    </location>
</feature>
<feature type="signal peptide" evidence="1">
    <location>
        <begin position="1"/>
        <end position="19"/>
    </location>
</feature>
<dbReference type="KEGG" id="pbal:CPBP_00685"/>
<name>A0A7L9RTK0_9PROT</name>
<sequence>MKKILLATALAAVSISATEANWGGFYARGGLAANGAGVTSKVNDKAVAGDEYKIGTALEIAAGWGVTVANVVYLGVDAQVGNFGIDYKTSGAEGATASTTTVTWAPNLQARVGFAGKSILPYIAGGFGYSKEVSKTGVTGDLPEGNMTGSARIGADFKVSESFFVGAYGQFVKAFNTETGEGAAKTAKGTSATTVGFTAGYQF</sequence>
<reference evidence="2 3" key="1">
    <citation type="submission" date="2020-06" db="EMBL/GenBank/DDBJ databases">
        <title>The endosymbiont of the kinetoplastid Bodo saltans is a Paracaedibacter-like alpha-proteobacterium possessing a putative toxin-antitoxin system.</title>
        <authorList>
            <person name="Midha S."/>
            <person name="Rigden D.J."/>
            <person name="Siozios S."/>
            <person name="Hurst G.D.D."/>
            <person name="Jackson A.P."/>
        </authorList>
    </citation>
    <scope>NUCLEOTIDE SEQUENCE [LARGE SCALE GENOMIC DNA]</scope>
    <source>
        <strain evidence="2">Lake Konstanz</strain>
    </source>
</reference>
<keyword evidence="3" id="KW-1185">Reference proteome</keyword>
<accession>A0A7L9RTK0</accession>